<reference evidence="1" key="1">
    <citation type="submission" date="2016-03" db="EMBL/GenBank/DDBJ databases">
        <title>Mechanisms controlling the formation of the plant cell surface in tip-growing cells are functionally conserved among land plants.</title>
        <authorList>
            <person name="Honkanen S."/>
            <person name="Jones V.A."/>
            <person name="Morieri G."/>
            <person name="Champion C."/>
            <person name="Hetherington A.J."/>
            <person name="Kelly S."/>
            <person name="Saint-Marcoux D."/>
            <person name="Proust H."/>
            <person name="Prescott H."/>
            <person name="Dolan L."/>
        </authorList>
    </citation>
    <scope>NUCLEOTIDE SEQUENCE [LARGE SCALE GENOMIC DNA]</scope>
    <source>
        <tissue evidence="1">Whole gametophyte</tissue>
    </source>
</reference>
<protein>
    <submittedName>
        <fullName evidence="1">Uncharacterized protein</fullName>
    </submittedName>
</protein>
<comment type="caution">
    <text evidence="1">The sequence shown here is derived from an EMBL/GenBank/DDBJ whole genome shotgun (WGS) entry which is preliminary data.</text>
</comment>
<dbReference type="Proteomes" id="UP000077202">
    <property type="component" value="Unassembled WGS sequence"/>
</dbReference>
<name>A0A176WDJ5_MARPO</name>
<accession>A0A176WDJ5</accession>
<evidence type="ECO:0000313" key="1">
    <source>
        <dbReference type="EMBL" id="OAE30442.1"/>
    </source>
</evidence>
<organism evidence="1 2">
    <name type="scientific">Marchantia polymorpha subsp. ruderalis</name>
    <dbReference type="NCBI Taxonomy" id="1480154"/>
    <lineage>
        <taxon>Eukaryota</taxon>
        <taxon>Viridiplantae</taxon>
        <taxon>Streptophyta</taxon>
        <taxon>Embryophyta</taxon>
        <taxon>Marchantiophyta</taxon>
        <taxon>Marchantiopsida</taxon>
        <taxon>Marchantiidae</taxon>
        <taxon>Marchantiales</taxon>
        <taxon>Marchantiaceae</taxon>
        <taxon>Marchantia</taxon>
    </lineage>
</organism>
<dbReference type="AlphaFoldDB" id="A0A176WDJ5"/>
<proteinExistence type="predicted"/>
<dbReference type="EMBL" id="LVLJ01001331">
    <property type="protein sequence ID" value="OAE30442.1"/>
    <property type="molecule type" value="Genomic_DNA"/>
</dbReference>
<gene>
    <name evidence="1" type="ORF">AXG93_2121s1150</name>
</gene>
<keyword evidence="2" id="KW-1185">Reference proteome</keyword>
<evidence type="ECO:0000313" key="2">
    <source>
        <dbReference type="Proteomes" id="UP000077202"/>
    </source>
</evidence>
<sequence>MNKRERASCGREQRAVRVVDLVVDFREYCNRDGPAGKPSGKRSVLVLILVLLRDVHGAGGDECSRMNRWSSILLHSHHSGRFRLGGTGATSSCTLMLKRRKFAHPGGTDGKAMLLEPLDQRPSDTYYHDECPIFSNLANMPERRHGRKGRFGTRLMRCRLVLPRVRIRIISPVRLFDKMRDSYMRLVLSHKKPDPAAVTPLYQYQGVSYSSDAIAECIEFIKKSAASDTRLL</sequence>